<dbReference type="Gene3D" id="2.60.120.200">
    <property type="match status" value="1"/>
</dbReference>
<keyword evidence="2" id="KW-1185">Reference proteome</keyword>
<accession>A0ABW8HQN6</accession>
<dbReference type="InterPro" id="IPR009784">
    <property type="entry name" value="DUF1349"/>
</dbReference>
<evidence type="ECO:0000313" key="1">
    <source>
        <dbReference type="EMBL" id="MFK0521588.1"/>
    </source>
</evidence>
<evidence type="ECO:0000313" key="2">
    <source>
        <dbReference type="Proteomes" id="UP001618531"/>
    </source>
</evidence>
<dbReference type="PANTHER" id="PTHR35332:SF2">
    <property type="entry name" value="REGULATION OF ENOLASE PROTEIN 1"/>
    <property type="match status" value="1"/>
</dbReference>
<sequence length="197" mass="22027">MSNVFATEKRSQMNWMNEPENWSYSEEGVLIVEAQADTDFFQDPAGINVRASAPFLAIPVPDDFELTTQLTVDMKHQYDSGCLMVMADERNWCKLCFEYDGKAATIVSVVTRDGSSDDCNSVEVPVPDPYLRVRKVEGCISFFYSPDGQEWKLIRYFGMPLQGEIQAGVVAQSPTGTGCTCRFLSLEVTSPDLTARF</sequence>
<reference evidence="1 2" key="1">
    <citation type="submission" date="2024-11" db="EMBL/GenBank/DDBJ databases">
        <title>Identification and Characterization of a Novel Fosfomycin Bacillithiol Transferase FosB8 in Paenibacillus illinoisensis.</title>
        <authorList>
            <person name="Lu W."/>
        </authorList>
    </citation>
    <scope>NUCLEOTIDE SEQUENCE [LARGE SCALE GENOMIC DNA]</scope>
    <source>
        <strain evidence="1 2">WP77</strain>
    </source>
</reference>
<organism evidence="1 2">
    <name type="scientific">Paenibacillus illinoisensis</name>
    <dbReference type="NCBI Taxonomy" id="59845"/>
    <lineage>
        <taxon>Bacteria</taxon>
        <taxon>Bacillati</taxon>
        <taxon>Bacillota</taxon>
        <taxon>Bacilli</taxon>
        <taxon>Bacillales</taxon>
        <taxon>Paenibacillaceae</taxon>
        <taxon>Paenibacillus</taxon>
    </lineage>
</organism>
<dbReference type="Pfam" id="PF07081">
    <property type="entry name" value="DUF1349"/>
    <property type="match status" value="1"/>
</dbReference>
<proteinExistence type="predicted"/>
<dbReference type="RefSeq" id="WP_183520577.1">
    <property type="nucleotide sequence ID" value="NZ_JBIYSL010000001.1"/>
</dbReference>
<dbReference type="InterPro" id="IPR013320">
    <property type="entry name" value="ConA-like_dom_sf"/>
</dbReference>
<comment type="caution">
    <text evidence="1">The sequence shown here is derived from an EMBL/GenBank/DDBJ whole genome shotgun (WGS) entry which is preliminary data.</text>
</comment>
<dbReference type="EMBL" id="JBIYSL010000001">
    <property type="protein sequence ID" value="MFK0521588.1"/>
    <property type="molecule type" value="Genomic_DNA"/>
</dbReference>
<dbReference type="PANTHER" id="PTHR35332">
    <property type="entry name" value="REGULATION OF ENOLASE PROTEIN 1"/>
    <property type="match status" value="1"/>
</dbReference>
<dbReference type="SUPFAM" id="SSF49899">
    <property type="entry name" value="Concanavalin A-like lectins/glucanases"/>
    <property type="match status" value="1"/>
</dbReference>
<name>A0ABW8HQN6_9BACL</name>
<protein>
    <submittedName>
        <fullName evidence="1">DUF1349 domain-containing protein</fullName>
    </submittedName>
</protein>
<dbReference type="Proteomes" id="UP001618531">
    <property type="component" value="Unassembled WGS sequence"/>
</dbReference>
<gene>
    <name evidence="1" type="ORF">ACINKY_05195</name>
</gene>